<protein>
    <recommendedName>
        <fullName evidence="4">HTH hxlR-type domain-containing protein</fullName>
    </recommendedName>
</protein>
<dbReference type="SUPFAM" id="SSF46785">
    <property type="entry name" value="Winged helix' DNA-binding domain"/>
    <property type="match status" value="1"/>
</dbReference>
<gene>
    <name evidence="5" type="ORF">A2592_01155</name>
</gene>
<organism evidence="5 6">
    <name type="scientific">Candidatus Kaiserbacteria bacterium RIFOXYD1_FULL_42_15</name>
    <dbReference type="NCBI Taxonomy" id="1798532"/>
    <lineage>
        <taxon>Bacteria</taxon>
        <taxon>Candidatus Kaiseribacteriota</taxon>
    </lineage>
</organism>
<dbReference type="PROSITE" id="PS51118">
    <property type="entry name" value="HTH_HXLR"/>
    <property type="match status" value="1"/>
</dbReference>
<name>A0A1F6FT62_9BACT</name>
<keyword evidence="1" id="KW-0805">Transcription regulation</keyword>
<dbReference type="EMBL" id="MFMT01000008">
    <property type="protein sequence ID" value="OGG89048.1"/>
    <property type="molecule type" value="Genomic_DNA"/>
</dbReference>
<reference evidence="5 6" key="1">
    <citation type="journal article" date="2016" name="Nat. Commun.">
        <title>Thousands of microbial genomes shed light on interconnected biogeochemical processes in an aquifer system.</title>
        <authorList>
            <person name="Anantharaman K."/>
            <person name="Brown C.T."/>
            <person name="Hug L.A."/>
            <person name="Sharon I."/>
            <person name="Castelle C.J."/>
            <person name="Probst A.J."/>
            <person name="Thomas B.C."/>
            <person name="Singh A."/>
            <person name="Wilkins M.J."/>
            <person name="Karaoz U."/>
            <person name="Brodie E.L."/>
            <person name="Williams K.H."/>
            <person name="Hubbard S.S."/>
            <person name="Banfield J.F."/>
        </authorList>
    </citation>
    <scope>NUCLEOTIDE SEQUENCE [LARGE SCALE GENOMIC DNA]</scope>
</reference>
<evidence type="ECO:0000256" key="2">
    <source>
        <dbReference type="ARBA" id="ARBA00023125"/>
    </source>
</evidence>
<dbReference type="Proteomes" id="UP000179230">
    <property type="component" value="Unassembled WGS sequence"/>
</dbReference>
<sequence length="98" mass="11026">MMLGTKQNCPIAKVAELLSDTWTMLIMRALTEGPKRFCELEQWLGNISTRTLTLKLTKLCSQGLVEKQATGLYTATKKGAGLKIIEQAMIKYNDQYLK</sequence>
<keyword evidence="2" id="KW-0238">DNA-binding</keyword>
<dbReference type="InterPro" id="IPR002577">
    <property type="entry name" value="HTH_HxlR"/>
</dbReference>
<dbReference type="InterPro" id="IPR036390">
    <property type="entry name" value="WH_DNA-bd_sf"/>
</dbReference>
<proteinExistence type="predicted"/>
<accession>A0A1F6FT62</accession>
<dbReference type="GO" id="GO:0003677">
    <property type="term" value="F:DNA binding"/>
    <property type="evidence" value="ECO:0007669"/>
    <property type="project" value="UniProtKB-KW"/>
</dbReference>
<feature type="domain" description="HTH hxlR-type" evidence="4">
    <location>
        <begin position="9"/>
        <end position="98"/>
    </location>
</feature>
<dbReference type="Gene3D" id="1.10.10.10">
    <property type="entry name" value="Winged helix-like DNA-binding domain superfamily/Winged helix DNA-binding domain"/>
    <property type="match status" value="1"/>
</dbReference>
<evidence type="ECO:0000256" key="3">
    <source>
        <dbReference type="ARBA" id="ARBA00023163"/>
    </source>
</evidence>
<evidence type="ECO:0000256" key="1">
    <source>
        <dbReference type="ARBA" id="ARBA00023015"/>
    </source>
</evidence>
<dbReference type="AlphaFoldDB" id="A0A1F6FT62"/>
<evidence type="ECO:0000313" key="5">
    <source>
        <dbReference type="EMBL" id="OGG89048.1"/>
    </source>
</evidence>
<dbReference type="PANTHER" id="PTHR33204:SF18">
    <property type="entry name" value="TRANSCRIPTIONAL REGULATORY PROTEIN"/>
    <property type="match status" value="1"/>
</dbReference>
<keyword evidence="3" id="KW-0804">Transcription</keyword>
<dbReference type="InterPro" id="IPR036388">
    <property type="entry name" value="WH-like_DNA-bd_sf"/>
</dbReference>
<evidence type="ECO:0000313" key="6">
    <source>
        <dbReference type="Proteomes" id="UP000179230"/>
    </source>
</evidence>
<comment type="caution">
    <text evidence="5">The sequence shown here is derived from an EMBL/GenBank/DDBJ whole genome shotgun (WGS) entry which is preliminary data.</text>
</comment>
<evidence type="ECO:0000259" key="4">
    <source>
        <dbReference type="PROSITE" id="PS51118"/>
    </source>
</evidence>
<dbReference type="PANTHER" id="PTHR33204">
    <property type="entry name" value="TRANSCRIPTIONAL REGULATOR, MARR FAMILY"/>
    <property type="match status" value="1"/>
</dbReference>
<dbReference type="Pfam" id="PF01638">
    <property type="entry name" value="HxlR"/>
    <property type="match status" value="1"/>
</dbReference>